<dbReference type="PANTHER" id="PTHR43625:SF40">
    <property type="entry name" value="ALDO-KETO REDUCTASE YAKC [NADP(+)]"/>
    <property type="match status" value="1"/>
</dbReference>
<evidence type="ECO:0000259" key="2">
    <source>
        <dbReference type="Pfam" id="PF00248"/>
    </source>
</evidence>
<gene>
    <name evidence="3" type="ORF">GCM10009639_30450</name>
</gene>
<dbReference type="Proteomes" id="UP001499863">
    <property type="component" value="Unassembled WGS sequence"/>
</dbReference>
<evidence type="ECO:0000256" key="1">
    <source>
        <dbReference type="ARBA" id="ARBA00023002"/>
    </source>
</evidence>
<reference evidence="4" key="1">
    <citation type="journal article" date="2019" name="Int. J. Syst. Evol. Microbiol.">
        <title>The Global Catalogue of Microorganisms (GCM) 10K type strain sequencing project: providing services to taxonomists for standard genome sequencing and annotation.</title>
        <authorList>
            <consortium name="The Broad Institute Genomics Platform"/>
            <consortium name="The Broad Institute Genome Sequencing Center for Infectious Disease"/>
            <person name="Wu L."/>
            <person name="Ma J."/>
        </authorList>
    </citation>
    <scope>NUCLEOTIDE SEQUENCE [LARGE SCALE GENOMIC DNA]</scope>
    <source>
        <strain evidence="4">JCM 12393</strain>
    </source>
</reference>
<protein>
    <submittedName>
        <fullName evidence="3">Aldo/keto reductase</fullName>
    </submittedName>
</protein>
<keyword evidence="4" id="KW-1185">Reference proteome</keyword>
<comment type="caution">
    <text evidence="3">The sequence shown here is derived from an EMBL/GenBank/DDBJ whole genome shotgun (WGS) entry which is preliminary data.</text>
</comment>
<dbReference type="EMBL" id="BAAAKJ010000161">
    <property type="protein sequence ID" value="GAA1395371.1"/>
    <property type="molecule type" value="Genomic_DNA"/>
</dbReference>
<dbReference type="PRINTS" id="PR00069">
    <property type="entry name" value="ALDKETRDTASE"/>
</dbReference>
<keyword evidence="1" id="KW-0560">Oxidoreductase</keyword>
<accession>A0ABN1Y1I9</accession>
<dbReference type="InterPro" id="IPR023210">
    <property type="entry name" value="NADP_OxRdtase_dom"/>
</dbReference>
<dbReference type="SUPFAM" id="SSF51430">
    <property type="entry name" value="NAD(P)-linked oxidoreductase"/>
    <property type="match status" value="1"/>
</dbReference>
<dbReference type="CDD" id="cd19088">
    <property type="entry name" value="AKR_AKR13B1"/>
    <property type="match status" value="1"/>
</dbReference>
<sequence length="316" mass="34039">MTGMTNTEITAQIDRQTFALGGDLTVRRIGYGTMRLADTPDIKPTEAVVWHAPTPRAAALDVLRAAVENGVQLIDTADSYALGGSEELIAEALHPYAQDVVVATKVGMTRPSPSEWVPIGHPAYIRQQAELSLRRLRVERIDLLQLHRIDPEVPLADQIGALKQLQDEGKVRHIGLSEVTVEELEQALEIAPIATVQNWYNLATRQHDAVVDFTAERGIAFMPFFPIAIGGHAGEDSPVLEVAREVGATPAQTALAWLLHRSPNILPIPGTTSGKHLVENLGALAIELTDEQYARLDGIAAAEAAKAAEAEATAGE</sequence>
<name>A0ABN1Y1I9_9ACTN</name>
<evidence type="ECO:0000313" key="4">
    <source>
        <dbReference type="Proteomes" id="UP001499863"/>
    </source>
</evidence>
<dbReference type="Gene3D" id="3.20.20.100">
    <property type="entry name" value="NADP-dependent oxidoreductase domain"/>
    <property type="match status" value="1"/>
</dbReference>
<evidence type="ECO:0000313" key="3">
    <source>
        <dbReference type="EMBL" id="GAA1395371.1"/>
    </source>
</evidence>
<dbReference type="PANTHER" id="PTHR43625">
    <property type="entry name" value="AFLATOXIN B1 ALDEHYDE REDUCTASE"/>
    <property type="match status" value="1"/>
</dbReference>
<dbReference type="InterPro" id="IPR050791">
    <property type="entry name" value="Aldo-Keto_reductase"/>
</dbReference>
<dbReference type="InterPro" id="IPR036812">
    <property type="entry name" value="NAD(P)_OxRdtase_dom_sf"/>
</dbReference>
<feature type="domain" description="NADP-dependent oxidoreductase" evidence="2">
    <location>
        <begin position="28"/>
        <end position="300"/>
    </location>
</feature>
<dbReference type="InterPro" id="IPR020471">
    <property type="entry name" value="AKR"/>
</dbReference>
<dbReference type="Pfam" id="PF00248">
    <property type="entry name" value="Aldo_ket_red"/>
    <property type="match status" value="1"/>
</dbReference>
<proteinExistence type="predicted"/>
<organism evidence="3 4">
    <name type="scientific">Kitasatospora putterlickiae</name>
    <dbReference type="NCBI Taxonomy" id="221725"/>
    <lineage>
        <taxon>Bacteria</taxon>
        <taxon>Bacillati</taxon>
        <taxon>Actinomycetota</taxon>
        <taxon>Actinomycetes</taxon>
        <taxon>Kitasatosporales</taxon>
        <taxon>Streptomycetaceae</taxon>
        <taxon>Kitasatospora</taxon>
    </lineage>
</organism>